<dbReference type="OrthoDB" id="2786563at2759"/>
<dbReference type="Proteomes" id="UP000298030">
    <property type="component" value="Unassembled WGS sequence"/>
</dbReference>
<name>A0A4Y7SGG0_COPMI</name>
<gene>
    <name evidence="2" type="ORF">FA13DRAFT_262191</name>
</gene>
<dbReference type="EMBL" id="QPFP01000151">
    <property type="protein sequence ID" value="TEB20203.1"/>
    <property type="molecule type" value="Genomic_DNA"/>
</dbReference>
<protein>
    <submittedName>
        <fullName evidence="2">Uncharacterized protein</fullName>
    </submittedName>
</protein>
<organism evidence="2 3">
    <name type="scientific">Coprinellus micaceus</name>
    <name type="common">Glistening ink-cap mushroom</name>
    <name type="synonym">Coprinus micaceus</name>
    <dbReference type="NCBI Taxonomy" id="71717"/>
    <lineage>
        <taxon>Eukaryota</taxon>
        <taxon>Fungi</taxon>
        <taxon>Dikarya</taxon>
        <taxon>Basidiomycota</taxon>
        <taxon>Agaricomycotina</taxon>
        <taxon>Agaricomycetes</taxon>
        <taxon>Agaricomycetidae</taxon>
        <taxon>Agaricales</taxon>
        <taxon>Agaricineae</taxon>
        <taxon>Psathyrellaceae</taxon>
        <taxon>Coprinellus</taxon>
    </lineage>
</organism>
<reference evidence="2 3" key="1">
    <citation type="journal article" date="2019" name="Nat. Ecol. Evol.">
        <title>Megaphylogeny resolves global patterns of mushroom evolution.</title>
        <authorList>
            <person name="Varga T."/>
            <person name="Krizsan K."/>
            <person name="Foldi C."/>
            <person name="Dima B."/>
            <person name="Sanchez-Garcia M."/>
            <person name="Sanchez-Ramirez S."/>
            <person name="Szollosi G.J."/>
            <person name="Szarkandi J.G."/>
            <person name="Papp V."/>
            <person name="Albert L."/>
            <person name="Andreopoulos W."/>
            <person name="Angelini C."/>
            <person name="Antonin V."/>
            <person name="Barry K.W."/>
            <person name="Bougher N.L."/>
            <person name="Buchanan P."/>
            <person name="Buyck B."/>
            <person name="Bense V."/>
            <person name="Catcheside P."/>
            <person name="Chovatia M."/>
            <person name="Cooper J."/>
            <person name="Damon W."/>
            <person name="Desjardin D."/>
            <person name="Finy P."/>
            <person name="Geml J."/>
            <person name="Haridas S."/>
            <person name="Hughes K."/>
            <person name="Justo A."/>
            <person name="Karasinski D."/>
            <person name="Kautmanova I."/>
            <person name="Kiss B."/>
            <person name="Kocsube S."/>
            <person name="Kotiranta H."/>
            <person name="LaButti K.M."/>
            <person name="Lechner B.E."/>
            <person name="Liimatainen K."/>
            <person name="Lipzen A."/>
            <person name="Lukacs Z."/>
            <person name="Mihaltcheva S."/>
            <person name="Morgado L.N."/>
            <person name="Niskanen T."/>
            <person name="Noordeloos M.E."/>
            <person name="Ohm R.A."/>
            <person name="Ortiz-Santana B."/>
            <person name="Ovrebo C."/>
            <person name="Racz N."/>
            <person name="Riley R."/>
            <person name="Savchenko A."/>
            <person name="Shiryaev A."/>
            <person name="Soop K."/>
            <person name="Spirin V."/>
            <person name="Szebenyi C."/>
            <person name="Tomsovsky M."/>
            <person name="Tulloss R.E."/>
            <person name="Uehling J."/>
            <person name="Grigoriev I.V."/>
            <person name="Vagvolgyi C."/>
            <person name="Papp T."/>
            <person name="Martin F.M."/>
            <person name="Miettinen O."/>
            <person name="Hibbett D.S."/>
            <person name="Nagy L.G."/>
        </authorList>
    </citation>
    <scope>NUCLEOTIDE SEQUENCE [LARGE SCALE GENOMIC DNA]</scope>
    <source>
        <strain evidence="2 3">FP101781</strain>
    </source>
</reference>
<comment type="caution">
    <text evidence="2">The sequence shown here is derived from an EMBL/GenBank/DDBJ whole genome shotgun (WGS) entry which is preliminary data.</text>
</comment>
<dbReference type="AlphaFoldDB" id="A0A4Y7SGG0"/>
<feature type="region of interest" description="Disordered" evidence="1">
    <location>
        <begin position="51"/>
        <end position="77"/>
    </location>
</feature>
<evidence type="ECO:0000313" key="2">
    <source>
        <dbReference type="EMBL" id="TEB20203.1"/>
    </source>
</evidence>
<evidence type="ECO:0000256" key="1">
    <source>
        <dbReference type="SAM" id="MobiDB-lite"/>
    </source>
</evidence>
<keyword evidence="3" id="KW-1185">Reference proteome</keyword>
<evidence type="ECO:0000313" key="3">
    <source>
        <dbReference type="Proteomes" id="UP000298030"/>
    </source>
</evidence>
<proteinExistence type="predicted"/>
<accession>A0A4Y7SGG0</accession>
<sequence length="96" mass="10941">MEEILSYNLLVPESLFYSPYQHFGKYDLSDLSSSVVLEVCRRWMRIGDPSPLRDGSAAVKASSTRPTNRSGREPGTVPVYQEAAGRGYVREWRLRM</sequence>